<dbReference type="FunFam" id="2.60.40.10:FF:000225">
    <property type="entry name" value="Myosin-binding protein C, cardiac-type"/>
    <property type="match status" value="1"/>
</dbReference>
<evidence type="ECO:0000256" key="7">
    <source>
        <dbReference type="ARBA" id="ARBA00038352"/>
    </source>
</evidence>
<dbReference type="SUPFAM" id="SSF49265">
    <property type="entry name" value="Fibronectin type III"/>
    <property type="match status" value="2"/>
</dbReference>
<keyword evidence="5" id="KW-0009">Actin-binding</keyword>
<comment type="similarity">
    <text evidence="7">Belongs to the immunoglobulin superfamily. MyBP family.</text>
</comment>
<dbReference type="InterPro" id="IPR003599">
    <property type="entry name" value="Ig_sub"/>
</dbReference>
<dbReference type="FunFam" id="2.60.40.10:FF:000070">
    <property type="entry name" value="Myosin-binding protein C, slow type"/>
    <property type="match status" value="1"/>
</dbReference>
<evidence type="ECO:0000256" key="9">
    <source>
        <dbReference type="ARBA" id="ARBA00044215"/>
    </source>
</evidence>
<dbReference type="FunFam" id="2.60.40.10:FF:000518">
    <property type="entry name" value="Myosin-binding protein C, cardiac-type"/>
    <property type="match status" value="1"/>
</dbReference>
<feature type="domain" description="Ig-like" evidence="10">
    <location>
        <begin position="303"/>
        <end position="423"/>
    </location>
</feature>
<dbReference type="InterPro" id="IPR036116">
    <property type="entry name" value="FN3_sf"/>
</dbReference>
<dbReference type="GO" id="GO:0007155">
    <property type="term" value="P:cell adhesion"/>
    <property type="evidence" value="ECO:0007669"/>
    <property type="project" value="UniProtKB-KW"/>
</dbReference>
<dbReference type="CDD" id="cd00063">
    <property type="entry name" value="FN3"/>
    <property type="match status" value="3"/>
</dbReference>
<dbReference type="GO" id="GO:0032982">
    <property type="term" value="C:myosin filament"/>
    <property type="evidence" value="ECO:0007669"/>
    <property type="project" value="UniProtKB-KW"/>
</dbReference>
<dbReference type="Proteomes" id="UP000504617">
    <property type="component" value="Unplaced"/>
</dbReference>
<dbReference type="PANTHER" id="PTHR13817:SF20">
    <property type="entry name" value="MYOSIN-BINDING PROTEIN C, CARDIAC-TYPE"/>
    <property type="match status" value="1"/>
</dbReference>
<dbReference type="InterPro" id="IPR036179">
    <property type="entry name" value="Ig-like_dom_sf"/>
</dbReference>
<dbReference type="InterPro" id="IPR050964">
    <property type="entry name" value="Striated_Muscle_Regulatory"/>
</dbReference>
<feature type="domain" description="Ig-like" evidence="10">
    <location>
        <begin position="839"/>
        <end position="927"/>
    </location>
</feature>
<dbReference type="InterPro" id="IPR003961">
    <property type="entry name" value="FN3_dom"/>
</dbReference>
<dbReference type="InterPro" id="IPR013098">
    <property type="entry name" value="Ig_I-set"/>
</dbReference>
<feature type="domain" description="Ig-like" evidence="10">
    <location>
        <begin position="629"/>
        <end position="717"/>
    </location>
</feature>
<gene>
    <name evidence="13" type="primary">MYBPC3</name>
</gene>
<evidence type="ECO:0000256" key="5">
    <source>
        <dbReference type="ARBA" id="ARBA00023203"/>
    </source>
</evidence>
<evidence type="ECO:0000256" key="1">
    <source>
        <dbReference type="ARBA" id="ARBA00022433"/>
    </source>
</evidence>
<dbReference type="FunFam" id="2.60.40.10:FF:000085">
    <property type="entry name" value="Myosin-binding protein C, slow type"/>
    <property type="match status" value="1"/>
</dbReference>
<dbReference type="SMART" id="SM00409">
    <property type="entry name" value="IG"/>
    <property type="match status" value="6"/>
</dbReference>
<reference evidence="13" key="1">
    <citation type="submission" date="2025-08" db="UniProtKB">
        <authorList>
            <consortium name="RefSeq"/>
        </authorList>
    </citation>
    <scope>IDENTIFICATION</scope>
</reference>
<dbReference type="SUPFAM" id="SSF48726">
    <property type="entry name" value="Immunoglobulin"/>
    <property type="match status" value="6"/>
</dbReference>
<dbReference type="PANTHER" id="PTHR13817">
    <property type="entry name" value="TITIN"/>
    <property type="match status" value="1"/>
</dbReference>
<keyword evidence="2" id="KW-0677">Repeat</keyword>
<sequence>MELAAPIASPYLAPTILASLKAFLKRLDPAYQVDKGQKIKLAVELANPDEEVKWLKNGQEIQVSGSKYIFESLGNKRILTINHCSLADDAAYQCVIGEEKTFTELFVREPPILITHSLEDQVVTVGERVEFEAEVSEDGATVKWEKDGVELTREEAFKYRFKKDGKKHYLIINESTKEDNGHYKVKTNGGESVAELIVQEKKLEVYQSIADLTVKARDQAVFKCEVSDENVKGIWLKNGKEVIPNNRIKISHIGRIHKLTIDDVTPEDEADYSFVPQGFAYNLSAHLRFLEIKIDFVPRQEPPKIHLDFMGQTPDTIIVVAGNKLRLDVPISGDPVPEVIWQKMNKNNELELIGGGSNSVDLKGTCGDLTNNEKPFSDSEGRVHVETYEDHCVFTIEGAEKEDEGIYRVAVKNPAGEDTADITVKVIDIPDPPEAPKITDVGEDNCIVQWQPPKYDGGQAILGYILERKKKKSYRWMRLNFDLLKDLTYEAKRMIEGVVYEMRIYAVNSVGMSRPSPASQPFMPIAPPSEPTHFTVEDISDTSVALKWRPPERIGAGGLDGYNIEYCREGSTEWIPALPSPTERTSVLLKDLVTGDKLYFRITAINLAGTSQPAMIKEPVTVQEILQRPKIRLPRNLRQTLMKKVGDTINIVIPFQGKPRPKVIWKKDGQLIDPEEVGIRNSNTDTILFIRKAERHHSGKYEVEVQIENMSDKVTITMQIMDKPSPPLNIKIVDVWGFNVALEWMPPQDDGNSQITGYVVQKADKKTMEWYTVFDHYRRTNCVVSELIMGNEYYFRIYSENLCGLSENAAITKNSAYIKKTGAIYKPPNYKEHDFSEAPKFTHPLSDRSVVSGYNATLSCAIRGSPKPKIFWFKNNVDLSGDAKYRMFSKHGVLTLEIRKPSPFDGGVYTCKAVNDCGEAEIECRLDVRATH</sequence>
<name>A0A6I9YRE6_9SAUR</name>
<evidence type="ECO:0000259" key="10">
    <source>
        <dbReference type="PROSITE" id="PS50835"/>
    </source>
</evidence>
<evidence type="ECO:0000256" key="8">
    <source>
        <dbReference type="ARBA" id="ARBA00044086"/>
    </source>
</evidence>
<keyword evidence="12" id="KW-1185">Reference proteome</keyword>
<dbReference type="OrthoDB" id="6107607at2759"/>
<dbReference type="FunFam" id="2.60.40.10:FF:000031">
    <property type="entry name" value="Myosin-binding protein C, slow type"/>
    <property type="match status" value="1"/>
</dbReference>
<dbReference type="InterPro" id="IPR013783">
    <property type="entry name" value="Ig-like_fold"/>
</dbReference>
<keyword evidence="6" id="KW-0393">Immunoglobulin domain</keyword>
<proteinExistence type="inferred from homology"/>
<dbReference type="GO" id="GO:0003779">
    <property type="term" value="F:actin binding"/>
    <property type="evidence" value="ECO:0007669"/>
    <property type="project" value="UniProtKB-KW"/>
</dbReference>
<dbReference type="InterPro" id="IPR003598">
    <property type="entry name" value="Ig_sub2"/>
</dbReference>
<dbReference type="PRINTS" id="PR00014">
    <property type="entry name" value="FNTYPEIII"/>
</dbReference>
<dbReference type="RefSeq" id="XP_013926210.1">
    <property type="nucleotide sequence ID" value="XM_014070735.1"/>
</dbReference>
<dbReference type="SMART" id="SM00408">
    <property type="entry name" value="IGc2"/>
    <property type="match status" value="5"/>
</dbReference>
<evidence type="ECO:0000313" key="12">
    <source>
        <dbReference type="Proteomes" id="UP000504617"/>
    </source>
</evidence>
<feature type="domain" description="Fibronectin type-III" evidence="11">
    <location>
        <begin position="726"/>
        <end position="821"/>
    </location>
</feature>
<evidence type="ECO:0000256" key="2">
    <source>
        <dbReference type="ARBA" id="ARBA00022737"/>
    </source>
</evidence>
<dbReference type="KEGG" id="tsr:106552446"/>
<evidence type="ECO:0000313" key="13">
    <source>
        <dbReference type="RefSeq" id="XP_013926210.1"/>
    </source>
</evidence>
<protein>
    <recommendedName>
        <fullName evidence="8">Myosin-binding protein C, cardiac-type</fullName>
    </recommendedName>
    <alternativeName>
        <fullName evidence="9">C-protein, cardiac muscle isoform</fullName>
    </alternativeName>
</protein>
<dbReference type="SMART" id="SM00060">
    <property type="entry name" value="FN3"/>
    <property type="match status" value="3"/>
</dbReference>
<dbReference type="FunFam" id="2.60.40.10:FF:000062">
    <property type="entry name" value="Myosin-binding protein C, slow type"/>
    <property type="match status" value="1"/>
</dbReference>
<accession>A0A6I9YRE6</accession>
<dbReference type="Pfam" id="PF07679">
    <property type="entry name" value="I-set"/>
    <property type="match status" value="6"/>
</dbReference>
<dbReference type="FunFam" id="2.60.40.10:FF:000081">
    <property type="entry name" value="Myosin-binding protein C, slow type"/>
    <property type="match status" value="1"/>
</dbReference>
<feature type="domain" description="Fibronectin type-III" evidence="11">
    <location>
        <begin position="432"/>
        <end position="526"/>
    </location>
</feature>
<dbReference type="CTD" id="4607"/>
<evidence type="ECO:0000256" key="4">
    <source>
        <dbReference type="ARBA" id="ARBA00023179"/>
    </source>
</evidence>
<feature type="domain" description="Ig-like" evidence="10">
    <location>
        <begin position="110"/>
        <end position="230"/>
    </location>
</feature>
<dbReference type="AlphaFoldDB" id="A0A6I9YRE6"/>
<dbReference type="Pfam" id="PF00041">
    <property type="entry name" value="fn3"/>
    <property type="match status" value="3"/>
</dbReference>
<keyword evidence="4" id="KW-0514">Muscle protein</keyword>
<dbReference type="InterPro" id="IPR007110">
    <property type="entry name" value="Ig-like_dom"/>
</dbReference>
<evidence type="ECO:0000259" key="11">
    <source>
        <dbReference type="PROSITE" id="PS50853"/>
    </source>
</evidence>
<dbReference type="FunFam" id="2.60.40.10:FF:000060">
    <property type="entry name" value="Myosin-binding protein C, slow type"/>
    <property type="match status" value="1"/>
</dbReference>
<keyword evidence="1" id="KW-0787">Thick filament</keyword>
<dbReference type="CDD" id="cd00096">
    <property type="entry name" value="Ig"/>
    <property type="match status" value="2"/>
</dbReference>
<feature type="domain" description="Fibronectin type-III" evidence="11">
    <location>
        <begin position="527"/>
        <end position="625"/>
    </location>
</feature>
<dbReference type="PROSITE" id="PS50835">
    <property type="entry name" value="IG_LIKE"/>
    <property type="match status" value="5"/>
</dbReference>
<feature type="domain" description="Ig-like" evidence="10">
    <location>
        <begin position="14"/>
        <end position="96"/>
    </location>
</feature>
<dbReference type="FunFam" id="2.60.40.10:FF:000326">
    <property type="entry name" value="Myosin-binding protein C, cardiac-type"/>
    <property type="match status" value="1"/>
</dbReference>
<dbReference type="Gene3D" id="2.60.40.10">
    <property type="entry name" value="Immunoglobulins"/>
    <property type="match status" value="9"/>
</dbReference>
<keyword evidence="3" id="KW-0130">Cell adhesion</keyword>
<evidence type="ECO:0000256" key="3">
    <source>
        <dbReference type="ARBA" id="ARBA00022889"/>
    </source>
</evidence>
<evidence type="ECO:0000256" key="6">
    <source>
        <dbReference type="ARBA" id="ARBA00023319"/>
    </source>
</evidence>
<dbReference type="GeneID" id="106552446"/>
<organism evidence="12 13">
    <name type="scientific">Thamnophis sirtalis</name>
    <dbReference type="NCBI Taxonomy" id="35019"/>
    <lineage>
        <taxon>Eukaryota</taxon>
        <taxon>Metazoa</taxon>
        <taxon>Chordata</taxon>
        <taxon>Craniata</taxon>
        <taxon>Vertebrata</taxon>
        <taxon>Euteleostomi</taxon>
        <taxon>Lepidosauria</taxon>
        <taxon>Squamata</taxon>
        <taxon>Bifurcata</taxon>
        <taxon>Unidentata</taxon>
        <taxon>Episquamata</taxon>
        <taxon>Toxicofera</taxon>
        <taxon>Serpentes</taxon>
        <taxon>Colubroidea</taxon>
        <taxon>Colubridae</taxon>
        <taxon>Natricinae</taxon>
        <taxon>Thamnophis</taxon>
    </lineage>
</organism>
<dbReference type="PROSITE" id="PS50853">
    <property type="entry name" value="FN3"/>
    <property type="match status" value="3"/>
</dbReference>